<feature type="region of interest" description="Disordered" evidence="1">
    <location>
        <begin position="267"/>
        <end position="290"/>
    </location>
</feature>
<dbReference type="AlphaFoldDB" id="A0ABD3AV61"/>
<evidence type="ECO:0000256" key="1">
    <source>
        <dbReference type="SAM" id="MobiDB-lite"/>
    </source>
</evidence>
<sequence>MGKHSKVVGDGAVKFSVEALLNNMGAPFRVVKINIEGSLLKLPSSLETPCMTFTPNKFLWYKELLDAKYVAIAPLPAFEVTFVQCILLSYGKSIGSVLGLVQDVIVPNIGSKEGRDMKILVKIDISQPLMRGTMVKLGSNSSRVDFKYKRCPDLCYKCGVIGHNEKIYRENKETYTDIARFGSRLKANSVKSPSKLKIAKSSGDQVTGVQEEVDGVVASKIGNSIETVANENKMVGAHWQAESSQPQILEEDQSMIGNAILWDQGQEAEQIQKEPGKTRNIRNRNSEKKE</sequence>
<dbReference type="Proteomes" id="UP001630127">
    <property type="component" value="Unassembled WGS sequence"/>
</dbReference>
<dbReference type="Pfam" id="PF14392">
    <property type="entry name" value="zf-CCHC_4"/>
    <property type="match status" value="1"/>
</dbReference>
<dbReference type="InterPro" id="IPR025836">
    <property type="entry name" value="Zn_knuckle_CX2CX4HX4C"/>
</dbReference>
<evidence type="ECO:0000313" key="4">
    <source>
        <dbReference type="Proteomes" id="UP001630127"/>
    </source>
</evidence>
<dbReference type="InterPro" id="IPR002625">
    <property type="entry name" value="Smr_dom"/>
</dbReference>
<proteinExistence type="predicted"/>
<protein>
    <recommendedName>
        <fullName evidence="2">Smr domain-containing protein</fullName>
    </recommendedName>
</protein>
<dbReference type="PROSITE" id="PS50828">
    <property type="entry name" value="SMR"/>
    <property type="match status" value="1"/>
</dbReference>
<evidence type="ECO:0000313" key="3">
    <source>
        <dbReference type="EMBL" id="KAL3535091.1"/>
    </source>
</evidence>
<comment type="caution">
    <text evidence="3">The sequence shown here is derived from an EMBL/GenBank/DDBJ whole genome shotgun (WGS) entry which is preliminary data.</text>
</comment>
<evidence type="ECO:0000259" key="2">
    <source>
        <dbReference type="PROSITE" id="PS50828"/>
    </source>
</evidence>
<gene>
    <name evidence="3" type="ORF">ACH5RR_003552</name>
</gene>
<dbReference type="EMBL" id="JBJUIK010000002">
    <property type="protein sequence ID" value="KAL3535091.1"/>
    <property type="molecule type" value="Genomic_DNA"/>
</dbReference>
<feature type="domain" description="Smr" evidence="2">
    <location>
        <begin position="1"/>
        <end position="43"/>
    </location>
</feature>
<name>A0ABD3AV61_9GENT</name>
<reference evidence="3 4" key="1">
    <citation type="submission" date="2024-11" db="EMBL/GenBank/DDBJ databases">
        <title>A near-complete genome assembly of Cinchona calisaya.</title>
        <authorList>
            <person name="Lian D.C."/>
            <person name="Zhao X.W."/>
            <person name="Wei L."/>
        </authorList>
    </citation>
    <scope>NUCLEOTIDE SEQUENCE [LARGE SCALE GENOMIC DNA]</scope>
    <source>
        <tissue evidence="3">Nenye</tissue>
    </source>
</reference>
<organism evidence="3 4">
    <name type="scientific">Cinchona calisaya</name>
    <dbReference type="NCBI Taxonomy" id="153742"/>
    <lineage>
        <taxon>Eukaryota</taxon>
        <taxon>Viridiplantae</taxon>
        <taxon>Streptophyta</taxon>
        <taxon>Embryophyta</taxon>
        <taxon>Tracheophyta</taxon>
        <taxon>Spermatophyta</taxon>
        <taxon>Magnoliopsida</taxon>
        <taxon>eudicotyledons</taxon>
        <taxon>Gunneridae</taxon>
        <taxon>Pentapetalae</taxon>
        <taxon>asterids</taxon>
        <taxon>lamiids</taxon>
        <taxon>Gentianales</taxon>
        <taxon>Rubiaceae</taxon>
        <taxon>Cinchonoideae</taxon>
        <taxon>Cinchoneae</taxon>
        <taxon>Cinchona</taxon>
    </lineage>
</organism>
<accession>A0ABD3AV61</accession>
<keyword evidence="4" id="KW-1185">Reference proteome</keyword>